<evidence type="ECO:0000313" key="2">
    <source>
        <dbReference type="EMBL" id="KAF8671272.1"/>
    </source>
</evidence>
<dbReference type="Proteomes" id="UP000636709">
    <property type="component" value="Unassembled WGS sequence"/>
</dbReference>
<comment type="caution">
    <text evidence="2">The sequence shown here is derived from an EMBL/GenBank/DDBJ whole genome shotgun (WGS) entry which is preliminary data.</text>
</comment>
<accession>A0A835E7X1</accession>
<feature type="compositionally biased region" description="Low complexity" evidence="1">
    <location>
        <begin position="81"/>
        <end position="93"/>
    </location>
</feature>
<gene>
    <name evidence="2" type="ORF">HU200_049980</name>
</gene>
<sequence>MWGQGAHCGTHISGSHTWGHTVGEADPTAERMRVMWRDAAQVHWDRPAPGLRRSQEGFPPPPPPCSGISGDPSALFTAYLPPASQPATPSPSTGEFHFVLYLVP</sequence>
<dbReference type="AlphaFoldDB" id="A0A835E7X1"/>
<proteinExistence type="predicted"/>
<feature type="region of interest" description="Disordered" evidence="1">
    <location>
        <begin position="1"/>
        <end position="25"/>
    </location>
</feature>
<organism evidence="2 3">
    <name type="scientific">Digitaria exilis</name>
    <dbReference type="NCBI Taxonomy" id="1010633"/>
    <lineage>
        <taxon>Eukaryota</taxon>
        <taxon>Viridiplantae</taxon>
        <taxon>Streptophyta</taxon>
        <taxon>Embryophyta</taxon>
        <taxon>Tracheophyta</taxon>
        <taxon>Spermatophyta</taxon>
        <taxon>Magnoliopsida</taxon>
        <taxon>Liliopsida</taxon>
        <taxon>Poales</taxon>
        <taxon>Poaceae</taxon>
        <taxon>PACMAD clade</taxon>
        <taxon>Panicoideae</taxon>
        <taxon>Panicodae</taxon>
        <taxon>Paniceae</taxon>
        <taxon>Anthephorinae</taxon>
        <taxon>Digitaria</taxon>
    </lineage>
</organism>
<feature type="region of interest" description="Disordered" evidence="1">
    <location>
        <begin position="45"/>
        <end position="94"/>
    </location>
</feature>
<keyword evidence="3" id="KW-1185">Reference proteome</keyword>
<protein>
    <submittedName>
        <fullName evidence="2">Uncharacterized protein</fullName>
    </submittedName>
</protein>
<dbReference type="EMBL" id="JACEFO010002240">
    <property type="protein sequence ID" value="KAF8671272.1"/>
    <property type="molecule type" value="Genomic_DNA"/>
</dbReference>
<reference evidence="2" key="1">
    <citation type="submission" date="2020-07" db="EMBL/GenBank/DDBJ databases">
        <title>Genome sequence and genetic diversity analysis of an under-domesticated orphan crop, white fonio (Digitaria exilis).</title>
        <authorList>
            <person name="Bennetzen J.L."/>
            <person name="Chen S."/>
            <person name="Ma X."/>
            <person name="Wang X."/>
            <person name="Yssel A.E.J."/>
            <person name="Chaluvadi S.R."/>
            <person name="Johnson M."/>
            <person name="Gangashetty P."/>
            <person name="Hamidou F."/>
            <person name="Sanogo M.D."/>
            <person name="Zwaenepoel A."/>
            <person name="Wallace J."/>
            <person name="Van De Peer Y."/>
            <person name="Van Deynze A."/>
        </authorList>
    </citation>
    <scope>NUCLEOTIDE SEQUENCE</scope>
    <source>
        <tissue evidence="2">Leaves</tissue>
    </source>
</reference>
<evidence type="ECO:0000313" key="3">
    <source>
        <dbReference type="Proteomes" id="UP000636709"/>
    </source>
</evidence>
<name>A0A835E7X1_9POAL</name>
<evidence type="ECO:0000256" key="1">
    <source>
        <dbReference type="SAM" id="MobiDB-lite"/>
    </source>
</evidence>